<reference evidence="1" key="1">
    <citation type="submission" date="2020-03" db="EMBL/GenBank/DDBJ databases">
        <title>The deep terrestrial virosphere.</title>
        <authorList>
            <person name="Holmfeldt K."/>
            <person name="Nilsson E."/>
            <person name="Simone D."/>
            <person name="Lopez-Fernandez M."/>
            <person name="Wu X."/>
            <person name="de Brujin I."/>
            <person name="Lundin D."/>
            <person name="Andersson A."/>
            <person name="Bertilsson S."/>
            <person name="Dopson M."/>
        </authorList>
    </citation>
    <scope>NUCLEOTIDE SEQUENCE</scope>
    <source>
        <strain evidence="1">MM171A00411</strain>
        <strain evidence="2">MM171B00292</strain>
    </source>
</reference>
<evidence type="ECO:0000313" key="1">
    <source>
        <dbReference type="EMBL" id="QJB00567.1"/>
    </source>
</evidence>
<proteinExistence type="predicted"/>
<accession>A0A6M3LZ18</accession>
<gene>
    <name evidence="1" type="ORF">MM171A00411_0029</name>
    <name evidence="2" type="ORF">MM171B00292_0018</name>
</gene>
<name>A0A6M3LZ18_9ZZZZ</name>
<protein>
    <submittedName>
        <fullName evidence="1">Putative antitoxin family protein</fullName>
    </submittedName>
</protein>
<evidence type="ECO:0000313" key="2">
    <source>
        <dbReference type="EMBL" id="QJB04417.1"/>
    </source>
</evidence>
<dbReference type="InterPro" id="IPR037914">
    <property type="entry name" value="SpoVT-AbrB_sf"/>
</dbReference>
<dbReference type="EMBL" id="MT143882">
    <property type="protein sequence ID" value="QJB04417.1"/>
    <property type="molecule type" value="Genomic_DNA"/>
</dbReference>
<organism evidence="1">
    <name type="scientific">viral metagenome</name>
    <dbReference type="NCBI Taxonomy" id="1070528"/>
    <lineage>
        <taxon>unclassified sequences</taxon>
        <taxon>metagenomes</taxon>
        <taxon>organismal metagenomes</taxon>
    </lineage>
</organism>
<dbReference type="AlphaFoldDB" id="A0A6M3LZ18"/>
<dbReference type="SUPFAM" id="SSF89447">
    <property type="entry name" value="AbrB/MazE/MraZ-like"/>
    <property type="match status" value="1"/>
</dbReference>
<dbReference type="EMBL" id="MT143696">
    <property type="protein sequence ID" value="QJB00567.1"/>
    <property type="molecule type" value="Genomic_DNA"/>
</dbReference>
<sequence>MFYYGMRESRSIIGTKGLITLPKEWRESHGINETTENITAIYKMGGALIVVPEGEELSPLEAACIDLLEKGPTVEGLREKINAMAAVSDAFSAALQVLDVDET</sequence>